<comment type="catalytic activity">
    <reaction evidence="7">
        <text>adenosine(1518)/adenosine(1519) in 16S rRNA + 4 S-adenosyl-L-methionine = N(6)-dimethyladenosine(1518)/N(6)-dimethyladenosine(1519) in 16S rRNA + 4 S-adenosyl-L-homocysteine + 4 H(+)</text>
        <dbReference type="Rhea" id="RHEA:19609"/>
        <dbReference type="Rhea" id="RHEA-COMP:10232"/>
        <dbReference type="Rhea" id="RHEA-COMP:10233"/>
        <dbReference type="ChEBI" id="CHEBI:15378"/>
        <dbReference type="ChEBI" id="CHEBI:57856"/>
        <dbReference type="ChEBI" id="CHEBI:59789"/>
        <dbReference type="ChEBI" id="CHEBI:74411"/>
        <dbReference type="ChEBI" id="CHEBI:74493"/>
        <dbReference type="EC" id="2.1.1.182"/>
    </reaction>
</comment>
<evidence type="ECO:0000256" key="8">
    <source>
        <dbReference type="PROSITE-ProRule" id="PRU01026"/>
    </source>
</evidence>
<comment type="caution">
    <text evidence="10">The sequence shown here is derived from an EMBL/GenBank/DDBJ whole genome shotgun (WGS) entry which is preliminary data.</text>
</comment>
<proteinExistence type="inferred from homology"/>
<feature type="binding site" evidence="7 8">
    <location>
        <position position="78"/>
    </location>
    <ligand>
        <name>S-adenosyl-L-methionine</name>
        <dbReference type="ChEBI" id="CHEBI:59789"/>
    </ligand>
</feature>
<dbReference type="Pfam" id="PF00398">
    <property type="entry name" value="RrnaAD"/>
    <property type="match status" value="1"/>
</dbReference>
<dbReference type="PROSITE" id="PS51689">
    <property type="entry name" value="SAM_RNA_A_N6_MT"/>
    <property type="match status" value="1"/>
</dbReference>
<evidence type="ECO:0000313" key="11">
    <source>
        <dbReference type="Proteomes" id="UP000317243"/>
    </source>
</evidence>
<evidence type="ECO:0000256" key="7">
    <source>
        <dbReference type="HAMAP-Rule" id="MF_00607"/>
    </source>
</evidence>
<reference evidence="10 11" key="1">
    <citation type="submission" date="2019-02" db="EMBL/GenBank/DDBJ databases">
        <title>Deep-cultivation of Planctomycetes and their phenomic and genomic characterization uncovers novel biology.</title>
        <authorList>
            <person name="Wiegand S."/>
            <person name="Jogler M."/>
            <person name="Boedeker C."/>
            <person name="Pinto D."/>
            <person name="Vollmers J."/>
            <person name="Rivas-Marin E."/>
            <person name="Kohn T."/>
            <person name="Peeters S.H."/>
            <person name="Heuer A."/>
            <person name="Rast P."/>
            <person name="Oberbeckmann S."/>
            <person name="Bunk B."/>
            <person name="Jeske O."/>
            <person name="Meyerdierks A."/>
            <person name="Storesund J.E."/>
            <person name="Kallscheuer N."/>
            <person name="Luecker S."/>
            <person name="Lage O.M."/>
            <person name="Pohl T."/>
            <person name="Merkel B.J."/>
            <person name="Hornburger P."/>
            <person name="Mueller R.-W."/>
            <person name="Bruemmer F."/>
            <person name="Labrenz M."/>
            <person name="Spormann A.M."/>
            <person name="Op Den Camp H."/>
            <person name="Overmann J."/>
            <person name="Amann R."/>
            <person name="Jetten M.S.M."/>
            <person name="Mascher T."/>
            <person name="Medema M.H."/>
            <person name="Devos D.P."/>
            <person name="Kaster A.-K."/>
            <person name="Ovreas L."/>
            <person name="Rohde M."/>
            <person name="Galperin M.Y."/>
            <person name="Jogler C."/>
        </authorList>
    </citation>
    <scope>NUCLEOTIDE SEQUENCE [LARGE SCALE GENOMIC DNA]</scope>
    <source>
        <strain evidence="10 11">KOR42</strain>
    </source>
</reference>
<dbReference type="CDD" id="cd02440">
    <property type="entry name" value="AdoMet_MTases"/>
    <property type="match status" value="1"/>
</dbReference>
<feature type="binding site" evidence="7 8">
    <location>
        <position position="32"/>
    </location>
    <ligand>
        <name>S-adenosyl-L-methionine</name>
        <dbReference type="ChEBI" id="CHEBI:59789"/>
    </ligand>
</feature>
<accession>A0A5C5X5E0</accession>
<dbReference type="EC" id="2.1.1.182" evidence="7"/>
<keyword evidence="5 7" id="KW-0949">S-adenosyl-L-methionine</keyword>
<comment type="similarity">
    <text evidence="7">Belongs to the class I-like SAM-binding methyltransferase superfamily. rRNA adenine N(6)-methyltransferase family. RsmA subfamily.</text>
</comment>
<dbReference type="HAMAP" id="MF_00607">
    <property type="entry name" value="16SrRNA_methyltr_A"/>
    <property type="match status" value="1"/>
</dbReference>
<dbReference type="PANTHER" id="PTHR11727:SF7">
    <property type="entry name" value="DIMETHYLADENOSINE TRANSFERASE-RELATED"/>
    <property type="match status" value="1"/>
</dbReference>
<dbReference type="EMBL" id="SIHI01000001">
    <property type="protein sequence ID" value="TWT57435.1"/>
    <property type="molecule type" value="Genomic_DNA"/>
</dbReference>
<evidence type="ECO:0000259" key="9">
    <source>
        <dbReference type="SMART" id="SM00650"/>
    </source>
</evidence>
<dbReference type="GO" id="GO:0052908">
    <property type="term" value="F:16S rRNA (adenine(1518)-N(6)/adenine(1519)-N(6))-dimethyltransferase activity"/>
    <property type="evidence" value="ECO:0007669"/>
    <property type="project" value="UniProtKB-EC"/>
</dbReference>
<feature type="binding site" evidence="7 8">
    <location>
        <position position="30"/>
    </location>
    <ligand>
        <name>S-adenosyl-L-methionine</name>
        <dbReference type="ChEBI" id="CHEBI:59789"/>
    </ligand>
</feature>
<evidence type="ECO:0000256" key="5">
    <source>
        <dbReference type="ARBA" id="ARBA00022691"/>
    </source>
</evidence>
<evidence type="ECO:0000256" key="2">
    <source>
        <dbReference type="ARBA" id="ARBA00022552"/>
    </source>
</evidence>
<organism evidence="10 11">
    <name type="scientific">Thalassoglobus neptunius</name>
    <dbReference type="NCBI Taxonomy" id="1938619"/>
    <lineage>
        <taxon>Bacteria</taxon>
        <taxon>Pseudomonadati</taxon>
        <taxon>Planctomycetota</taxon>
        <taxon>Planctomycetia</taxon>
        <taxon>Planctomycetales</taxon>
        <taxon>Planctomycetaceae</taxon>
        <taxon>Thalassoglobus</taxon>
    </lineage>
</organism>
<keyword evidence="6 7" id="KW-0694">RNA-binding</keyword>
<dbReference type="InterPro" id="IPR029063">
    <property type="entry name" value="SAM-dependent_MTases_sf"/>
</dbReference>
<keyword evidence="4 7" id="KW-0808">Transferase</keyword>
<dbReference type="PROSITE" id="PS01131">
    <property type="entry name" value="RRNA_A_DIMETH"/>
    <property type="match status" value="1"/>
</dbReference>
<feature type="binding site" evidence="7 8">
    <location>
        <position position="136"/>
    </location>
    <ligand>
        <name>S-adenosyl-L-methionine</name>
        <dbReference type="ChEBI" id="CHEBI:59789"/>
    </ligand>
</feature>
<feature type="binding site" evidence="7 8">
    <location>
        <position position="57"/>
    </location>
    <ligand>
        <name>S-adenosyl-L-methionine</name>
        <dbReference type="ChEBI" id="CHEBI:59789"/>
    </ligand>
</feature>
<comment type="function">
    <text evidence="7">Specifically dimethylates two adjacent adenosines (A1518 and A1519) in the loop of a conserved hairpin near the 3'-end of 16S rRNA in the 30S particle. May play a critical role in biogenesis of 30S subunits.</text>
</comment>
<dbReference type="InterPro" id="IPR023165">
    <property type="entry name" value="rRNA_Ade_diMease-like_C"/>
</dbReference>
<name>A0A5C5X5E0_9PLAN</name>
<evidence type="ECO:0000256" key="4">
    <source>
        <dbReference type="ARBA" id="ARBA00022679"/>
    </source>
</evidence>
<keyword evidence="2 7" id="KW-0698">rRNA processing</keyword>
<dbReference type="GO" id="GO:0003723">
    <property type="term" value="F:RNA binding"/>
    <property type="evidence" value="ECO:0007669"/>
    <property type="project" value="UniProtKB-UniRule"/>
</dbReference>
<evidence type="ECO:0000256" key="1">
    <source>
        <dbReference type="ARBA" id="ARBA00022490"/>
    </source>
</evidence>
<dbReference type="GO" id="GO:0005829">
    <property type="term" value="C:cytosol"/>
    <property type="evidence" value="ECO:0007669"/>
    <property type="project" value="TreeGrafter"/>
</dbReference>
<feature type="domain" description="Ribosomal RNA adenine methylase transferase N-terminal" evidence="9">
    <location>
        <begin position="37"/>
        <end position="221"/>
    </location>
</feature>
<dbReference type="Gene3D" id="1.10.8.100">
    <property type="entry name" value="Ribosomal RNA adenine dimethylase-like, domain 2"/>
    <property type="match status" value="1"/>
</dbReference>
<keyword evidence="1 7" id="KW-0963">Cytoplasm</keyword>
<keyword evidence="3 7" id="KW-0489">Methyltransferase</keyword>
<dbReference type="InterPro" id="IPR011530">
    <property type="entry name" value="rRNA_adenine_dimethylase"/>
</dbReference>
<dbReference type="AlphaFoldDB" id="A0A5C5X5E0"/>
<dbReference type="Proteomes" id="UP000317243">
    <property type="component" value="Unassembled WGS sequence"/>
</dbReference>
<dbReference type="SUPFAM" id="SSF53335">
    <property type="entry name" value="S-adenosyl-L-methionine-dependent methyltransferases"/>
    <property type="match status" value="1"/>
</dbReference>
<dbReference type="OrthoDB" id="9814755at2"/>
<evidence type="ECO:0000313" key="10">
    <source>
        <dbReference type="EMBL" id="TWT57435.1"/>
    </source>
</evidence>
<dbReference type="PANTHER" id="PTHR11727">
    <property type="entry name" value="DIMETHYLADENOSINE TRANSFERASE"/>
    <property type="match status" value="1"/>
</dbReference>
<evidence type="ECO:0000256" key="3">
    <source>
        <dbReference type="ARBA" id="ARBA00022603"/>
    </source>
</evidence>
<evidence type="ECO:0000256" key="6">
    <source>
        <dbReference type="ARBA" id="ARBA00022884"/>
    </source>
</evidence>
<gene>
    <name evidence="7 10" type="primary">rsmA</name>
    <name evidence="7" type="synonym">ksgA</name>
    <name evidence="10" type="ORF">KOR42_07960</name>
</gene>
<dbReference type="RefSeq" id="WP_146507269.1">
    <property type="nucleotide sequence ID" value="NZ_SIHI01000001.1"/>
</dbReference>
<dbReference type="InterPro" id="IPR001737">
    <property type="entry name" value="KsgA/Erm"/>
</dbReference>
<dbReference type="NCBIfam" id="TIGR00755">
    <property type="entry name" value="ksgA"/>
    <property type="match status" value="1"/>
</dbReference>
<dbReference type="InterPro" id="IPR020596">
    <property type="entry name" value="rRNA_Ade_Mease_Trfase_CS"/>
</dbReference>
<dbReference type="SMART" id="SM00650">
    <property type="entry name" value="rADc"/>
    <property type="match status" value="1"/>
</dbReference>
<comment type="subcellular location">
    <subcellularLocation>
        <location evidence="7">Cytoplasm</location>
    </subcellularLocation>
</comment>
<dbReference type="Gene3D" id="3.40.50.150">
    <property type="entry name" value="Vaccinia Virus protein VP39"/>
    <property type="match status" value="1"/>
</dbReference>
<sequence>MSDTERQTRSHLMRKFQEHGFHPRTHLGQNFLIDLNIIEFVVRHADLNSNDLVLEIGAGTGGMTTFMAREAGHVVSVEVDRDMHQLASDAIAPYDNVTLIRQDALKNKNTFAPEIIEEIERRLRDSPEMSVKLVANLPYSIATPVISNLVATEIPWTRMVVTIQYELGLRMQARPKQSHYGALSVWLQSQCDVEMLKQLGPTVFWPRPKVDSAIMKIVPNEKRREKIQDRAFFQDFIRRLFGFRRKFMRSVLVGMYRKQLTKQDVDDLLTEMDLPLTLRAEQLDVPTLVELGNKFQTRLASME</sequence>
<dbReference type="InterPro" id="IPR020598">
    <property type="entry name" value="rRNA_Ade_methylase_Trfase_N"/>
</dbReference>
<feature type="binding site" evidence="7 8">
    <location>
        <position position="103"/>
    </location>
    <ligand>
        <name>S-adenosyl-L-methionine</name>
        <dbReference type="ChEBI" id="CHEBI:59789"/>
    </ligand>
</feature>
<protein>
    <recommendedName>
        <fullName evidence="7">Ribosomal RNA small subunit methyltransferase A</fullName>
        <ecNumber evidence="7">2.1.1.182</ecNumber>
    </recommendedName>
    <alternativeName>
        <fullName evidence="7">16S rRNA (adenine(1518)-N(6)/adenine(1519)-N(6))-dimethyltransferase</fullName>
    </alternativeName>
    <alternativeName>
        <fullName evidence="7">16S rRNA dimethyladenosine transferase</fullName>
    </alternativeName>
    <alternativeName>
        <fullName evidence="7">16S rRNA dimethylase</fullName>
    </alternativeName>
    <alternativeName>
        <fullName evidence="7">S-adenosylmethionine-6-N', N'-adenosyl(rRNA) dimethyltransferase</fullName>
    </alternativeName>
</protein>
<keyword evidence="11" id="KW-1185">Reference proteome</keyword>